<name>A0ABU7XNE7_9FLAO</name>
<dbReference type="EMBL" id="JAODOP010000001">
    <property type="protein sequence ID" value="MEF3832019.1"/>
    <property type="molecule type" value="Genomic_DNA"/>
</dbReference>
<evidence type="ECO:0000313" key="1">
    <source>
        <dbReference type="EMBL" id="MEF3832019.1"/>
    </source>
</evidence>
<reference evidence="1 2" key="1">
    <citation type="submission" date="2022-09" db="EMBL/GenBank/DDBJ databases">
        <title>Genome sequencing of Flavivirga sp. MEBiC05379.</title>
        <authorList>
            <person name="Oh H.-M."/>
            <person name="Kwon K.K."/>
            <person name="Park M.J."/>
            <person name="Yang S.-H."/>
        </authorList>
    </citation>
    <scope>NUCLEOTIDE SEQUENCE [LARGE SCALE GENOMIC DNA]</scope>
    <source>
        <strain evidence="1 2">MEBiC05379</strain>
    </source>
</reference>
<gene>
    <name evidence="1" type="ORF">N1F79_02650</name>
</gene>
<keyword evidence="2" id="KW-1185">Reference proteome</keyword>
<organism evidence="1 2">
    <name type="scientific">Flavivirga spongiicola</name>
    <dbReference type="NCBI Taxonomy" id="421621"/>
    <lineage>
        <taxon>Bacteria</taxon>
        <taxon>Pseudomonadati</taxon>
        <taxon>Bacteroidota</taxon>
        <taxon>Flavobacteriia</taxon>
        <taxon>Flavobacteriales</taxon>
        <taxon>Flavobacteriaceae</taxon>
        <taxon>Flavivirga</taxon>
    </lineage>
</organism>
<evidence type="ECO:0000313" key="2">
    <source>
        <dbReference type="Proteomes" id="UP001337305"/>
    </source>
</evidence>
<accession>A0ABU7XNE7</accession>
<comment type="caution">
    <text evidence="1">The sequence shown here is derived from an EMBL/GenBank/DDBJ whole genome shotgun (WGS) entry which is preliminary data.</text>
</comment>
<dbReference type="Proteomes" id="UP001337305">
    <property type="component" value="Unassembled WGS sequence"/>
</dbReference>
<dbReference type="RefSeq" id="WP_303309012.1">
    <property type="nucleotide sequence ID" value="NZ_JAODOP010000001.1"/>
</dbReference>
<protein>
    <submittedName>
        <fullName evidence="1">Uncharacterized protein</fullName>
    </submittedName>
</protein>
<proteinExistence type="predicted"/>
<sequence>MIKLPYVIILLCFSVYYSFGQVGIGTTAPSIIDVTSTIQRFLAPRMTQNQRDAIGWYYPCYSISHNNNRYEGISVENSTADSHNCLLDNRFKTT</sequence>